<feature type="compositionally biased region" description="Polar residues" evidence="7">
    <location>
        <begin position="452"/>
        <end position="468"/>
    </location>
</feature>
<feature type="compositionally biased region" description="Basic and acidic residues" evidence="7">
    <location>
        <begin position="543"/>
        <end position="562"/>
    </location>
</feature>
<dbReference type="GO" id="GO:0005737">
    <property type="term" value="C:cytoplasm"/>
    <property type="evidence" value="ECO:0007669"/>
    <property type="project" value="UniProtKB-SubCell"/>
</dbReference>
<comment type="similarity">
    <text evidence="4">Belongs to the huntingtin family.</text>
</comment>
<keyword evidence="5" id="KW-0963">Cytoplasm</keyword>
<evidence type="ECO:0000256" key="2">
    <source>
        <dbReference type="ARBA" id="ARBA00004123"/>
    </source>
</evidence>
<dbReference type="GO" id="GO:0005634">
    <property type="term" value="C:nucleus"/>
    <property type="evidence" value="ECO:0007669"/>
    <property type="project" value="UniProtKB-SubCell"/>
</dbReference>
<keyword evidence="6" id="KW-0539">Nucleus</keyword>
<proteinExistence type="inferred from homology"/>
<evidence type="ECO:0000256" key="4">
    <source>
        <dbReference type="ARBA" id="ARBA00007153"/>
    </source>
</evidence>
<keyword evidence="9" id="KW-1185">Reference proteome</keyword>
<comment type="function">
    <text evidence="1">May play a role in microtubule-mediated transport or vesicle function.</text>
</comment>
<evidence type="ECO:0000256" key="6">
    <source>
        <dbReference type="ARBA" id="ARBA00023242"/>
    </source>
</evidence>
<evidence type="ECO:0000313" key="9">
    <source>
        <dbReference type="Proteomes" id="UP000242638"/>
    </source>
</evidence>
<dbReference type="Ensembl" id="ENSPRET00000000740.1">
    <property type="protein sequence ID" value="ENSPREP00000000710.1"/>
    <property type="gene ID" value="ENSPREG00000000526.1"/>
</dbReference>
<dbReference type="GeneTree" id="ENSGT00390000015863"/>
<dbReference type="FunFam" id="1.25.10.10:FF:000356">
    <property type="entry name" value="Putative huntingtin"/>
    <property type="match status" value="1"/>
</dbReference>
<reference evidence="9" key="1">
    <citation type="submission" date="2013-11" db="EMBL/GenBank/DDBJ databases">
        <title>The genomic landscape of the Guanapo guppy.</title>
        <authorList>
            <person name="Kuenstner A."/>
            <person name="Dreyer C."/>
        </authorList>
    </citation>
    <scope>NUCLEOTIDE SEQUENCE</scope>
    <source>
        <strain evidence="9">Guanapo</strain>
    </source>
</reference>
<accession>A0A3P9MTY1</accession>
<dbReference type="PRINTS" id="PR00375">
    <property type="entry name" value="HUNTINGTIN"/>
</dbReference>
<reference evidence="8" key="2">
    <citation type="submission" date="2025-08" db="UniProtKB">
        <authorList>
            <consortium name="Ensembl"/>
        </authorList>
    </citation>
    <scope>IDENTIFICATION</scope>
    <source>
        <strain evidence="8">Guanapo</strain>
    </source>
</reference>
<organism evidence="8 9">
    <name type="scientific">Poecilia reticulata</name>
    <name type="common">Guppy</name>
    <name type="synonym">Acanthophacelus reticulatus</name>
    <dbReference type="NCBI Taxonomy" id="8081"/>
    <lineage>
        <taxon>Eukaryota</taxon>
        <taxon>Metazoa</taxon>
        <taxon>Chordata</taxon>
        <taxon>Craniata</taxon>
        <taxon>Vertebrata</taxon>
        <taxon>Euteleostomi</taxon>
        <taxon>Actinopterygii</taxon>
        <taxon>Neopterygii</taxon>
        <taxon>Teleostei</taxon>
        <taxon>Neoteleostei</taxon>
        <taxon>Acanthomorphata</taxon>
        <taxon>Ovalentaria</taxon>
        <taxon>Atherinomorphae</taxon>
        <taxon>Cyprinodontiformes</taxon>
        <taxon>Poeciliidae</taxon>
        <taxon>Poeciliinae</taxon>
        <taxon>Poecilia</taxon>
    </lineage>
</organism>
<dbReference type="InterPro" id="IPR028426">
    <property type="entry name" value="Huntingtin_fam"/>
</dbReference>
<reference evidence="8" key="3">
    <citation type="submission" date="2025-09" db="UniProtKB">
        <authorList>
            <consortium name="Ensembl"/>
        </authorList>
    </citation>
    <scope>IDENTIFICATION</scope>
    <source>
        <strain evidence="8">Guanapo</strain>
    </source>
</reference>
<evidence type="ECO:0000313" key="8">
    <source>
        <dbReference type="Ensembl" id="ENSPREP00000000710.1"/>
    </source>
</evidence>
<comment type="subcellular location">
    <subcellularLocation>
        <location evidence="3">Cytoplasm</location>
    </subcellularLocation>
    <subcellularLocation>
        <location evidence="2">Nucleus</location>
    </subcellularLocation>
</comment>
<feature type="compositionally biased region" description="Low complexity" evidence="7">
    <location>
        <begin position="946"/>
        <end position="966"/>
    </location>
</feature>
<dbReference type="PANTHER" id="PTHR10170">
    <property type="entry name" value="HUNTINGTON DISEASE PROTEIN"/>
    <property type="match status" value="1"/>
</dbReference>
<dbReference type="InterPro" id="IPR024613">
    <property type="entry name" value="Huntingtin_N_HEAT_rpt-2"/>
</dbReference>
<feature type="region of interest" description="Disordered" evidence="7">
    <location>
        <begin position="946"/>
        <end position="967"/>
    </location>
</feature>
<feature type="compositionally biased region" description="Polar residues" evidence="7">
    <location>
        <begin position="414"/>
        <end position="436"/>
    </location>
</feature>
<dbReference type="Pfam" id="PF12372">
    <property type="entry name" value="Htt_N-HEAT"/>
    <property type="match status" value="1"/>
</dbReference>
<evidence type="ECO:0000256" key="5">
    <source>
        <dbReference type="ARBA" id="ARBA00022490"/>
    </source>
</evidence>
<dbReference type="InterPro" id="IPR011989">
    <property type="entry name" value="ARM-like"/>
</dbReference>
<name>A0A3P9MTY1_POERE</name>
<evidence type="ECO:0000256" key="3">
    <source>
        <dbReference type="ARBA" id="ARBA00004496"/>
    </source>
</evidence>
<dbReference type="Gene3D" id="1.25.10.10">
    <property type="entry name" value="Leucine-rich Repeat Variant"/>
    <property type="match status" value="2"/>
</dbReference>
<dbReference type="InterPro" id="IPR016024">
    <property type="entry name" value="ARM-type_fold"/>
</dbReference>
<dbReference type="SUPFAM" id="SSF48371">
    <property type="entry name" value="ARM repeat"/>
    <property type="match status" value="1"/>
</dbReference>
<dbReference type="AlphaFoldDB" id="A0A3P9MTY1"/>
<dbReference type="Pfam" id="PF20926">
    <property type="entry name" value="Htt_N-HEAT_1"/>
    <property type="match status" value="1"/>
</dbReference>
<dbReference type="InterPro" id="IPR048411">
    <property type="entry name" value="Htt_N_HEAT_rpt-1"/>
</dbReference>
<dbReference type="InterPro" id="IPR000091">
    <property type="entry name" value="Huntingtin"/>
</dbReference>
<feature type="region of interest" description="Disordered" evidence="7">
    <location>
        <begin position="414"/>
        <end position="475"/>
    </location>
</feature>
<feature type="compositionally biased region" description="Gly residues" evidence="7">
    <location>
        <begin position="437"/>
        <end position="448"/>
    </location>
</feature>
<evidence type="ECO:0000256" key="1">
    <source>
        <dbReference type="ARBA" id="ARBA00002907"/>
    </source>
</evidence>
<feature type="region of interest" description="Disordered" evidence="7">
    <location>
        <begin position="526"/>
        <end position="571"/>
    </location>
</feature>
<dbReference type="Proteomes" id="UP000242638">
    <property type="component" value="Unassembled WGS sequence"/>
</dbReference>
<dbReference type="PANTHER" id="PTHR10170:SF10">
    <property type="entry name" value="HUNTINGTIN"/>
    <property type="match status" value="1"/>
</dbReference>
<evidence type="ECO:0000256" key="7">
    <source>
        <dbReference type="SAM" id="MobiDB-lite"/>
    </source>
</evidence>
<feature type="region of interest" description="Disordered" evidence="7">
    <location>
        <begin position="1023"/>
        <end position="1042"/>
    </location>
</feature>
<protein>
    <submittedName>
        <fullName evidence="8">Huntingtin</fullName>
    </submittedName>
</protein>
<sequence length="1092" mass="118985">MATMEKLMKAFESLKSFQQQQGPPTEQAATKKDRVTHCLTICENIVAQSLRTSPEFQKLLGIAMEMFLLCSDDSESDVRMVADECLNKIIKALMDSNLPRLQLELYKEIKKNGASRSLRAALWRFAELAHLIRPQKCRPYLVNLLPCLSRITKRQEETVQETLAAAIPKIMSALGNFANDGEIKVLLKSFVANLKSSSPTIRRTAASCAVSVCQHSRRTSYFYTWLLNVLLGLLLPVDDEHPSHLILGVLLTFRYLMPLLQHQVNTSSLKGSFGVMRKEADVQPTPEQLLQVYELTLHYTQHWDHNVVTAALELLQQMFRTPPPELLHVLITAGSIPHATVFRQDTESRARSGSILELIGKILSGEEDGLEDDPERAEVNARAFTGETSPLSFLPVFFGADDSSAAQVDIITEQPRSSQHTLQPGDSVDLSASSEQEGGGPLGEGGMALGTNDRSLPPSDSSQTTTEGPDSAVTPSDVAELVLDGSESQYSGMQIGTLQDEEDEGAAPSSQEEPSEPFLQSALGRQPHLFDGRGHNRQGSDSSVDRFVPKDEPAEPEPDNKPSRIKGPIGHYTDQGAEPLVHCVRLLAASFLLTGHKNGLIPDKEVRVSVKALAVSCVGAAAALHPEAFFNSLYLEPLDEQQYISDVLGLIEHGDPQIRGATAILCGAIILAALTKTRYNIHTWLAGVQSTTGNPLSLVDLVPLLQKTLKDESSVTCKMACAAVRVGWACRSVSGLCPFVLLSLPLRSVRFVPFDCDRHVLINFLERKTETLHKGDHHFTGRLRIQGRVLNDVVIYLLGDDDPRVRHVAASAVSRLVPRLFFDCDQGQVDPVVAIARDQSSVYLQLLMHETQPPSQFTVSTITRTYRGYNFSNSVSDVSLENNLSRVVTAVSHAFTSSTSRALTFGCCEALCLLASNFPVGTWSTGWHCGYVSSSSNFSSRSSLNRSRGRTLSGNAPTSSASSSSALDSERKTLTVGPANMVLSLLSSAWFPLDLSAHQDALLLCGNLLAAVAPKCLRNPWAGEEEGSTGNTGAGPNKTEEPWTALSERSLVAMVEQLFSHLLKVLNICAHVLDDTPPGPAAKASLRENSLY</sequence>
<dbReference type="Bgee" id="ENSPREG00000000526">
    <property type="expression patterns" value="Expressed in caudal fin and 1 other cell type or tissue"/>
</dbReference>